<proteinExistence type="predicted"/>
<sequence length="49" mass="5863">MRNRCFTTFGNSKIYFIKAPLKNCTKKQMIVSQTLFLRTLFFFLQNILP</sequence>
<evidence type="ECO:0000313" key="2">
    <source>
        <dbReference type="Proteomes" id="UP000058857"/>
    </source>
</evidence>
<organism evidence="1">
    <name type="scientific">Leptospira borgpetersenii serovar Ballum</name>
    <dbReference type="NCBI Taxonomy" id="280505"/>
    <lineage>
        <taxon>Bacteria</taxon>
        <taxon>Pseudomonadati</taxon>
        <taxon>Spirochaetota</taxon>
        <taxon>Spirochaetia</taxon>
        <taxon>Leptospirales</taxon>
        <taxon>Leptospiraceae</taxon>
        <taxon>Leptospira</taxon>
    </lineage>
</organism>
<evidence type="ECO:0000313" key="1">
    <source>
        <dbReference type="EMBL" id="ALO24778.1"/>
    </source>
</evidence>
<accession>A0A0S2IM72</accession>
<dbReference type="EMBL" id="CP012029">
    <property type="protein sequence ID" value="ALO24778.1"/>
    <property type="molecule type" value="Genomic_DNA"/>
</dbReference>
<name>A0A0S2IM72_LEPBO</name>
<dbReference type="AlphaFoldDB" id="A0A0S2IM72"/>
<dbReference type="PATRIC" id="fig|280505.15.peg.416"/>
<dbReference type="Proteomes" id="UP000058857">
    <property type="component" value="Chromosome 1"/>
</dbReference>
<gene>
    <name evidence="1" type="ORF">LBBP_00423</name>
</gene>
<reference evidence="1 2" key="1">
    <citation type="journal article" date="2015" name="PLoS Negl. Trop. Dis.">
        <title>Distribution of Plasmids in Distinct Leptospira Pathogenic Species.</title>
        <authorList>
            <person name="Wang Y."/>
            <person name="Zhuang X."/>
            <person name="Zhong Y."/>
            <person name="Zhang C."/>
            <person name="Zhang Y."/>
            <person name="Zeng L."/>
            <person name="Zhu Y."/>
            <person name="He P."/>
            <person name="Dong K."/>
            <person name="Pal U."/>
            <person name="Guo X."/>
            <person name="Qin J."/>
        </authorList>
    </citation>
    <scope>NUCLEOTIDE SEQUENCE [LARGE SCALE GENOMIC DNA]</scope>
    <source>
        <strain evidence="1 2">56604</strain>
    </source>
</reference>
<protein>
    <submittedName>
        <fullName evidence="1">Uncharacterized protein</fullName>
    </submittedName>
</protein>